<dbReference type="OrthoDB" id="794480at2"/>
<organism evidence="1 2">
    <name type="scientific">Hymenobacter setariae</name>
    <dbReference type="NCBI Taxonomy" id="2594794"/>
    <lineage>
        <taxon>Bacteria</taxon>
        <taxon>Pseudomonadati</taxon>
        <taxon>Bacteroidota</taxon>
        <taxon>Cytophagia</taxon>
        <taxon>Cytophagales</taxon>
        <taxon>Hymenobacteraceae</taxon>
        <taxon>Hymenobacter</taxon>
    </lineage>
</organism>
<name>A0A558BX95_9BACT</name>
<sequence>MSTSSNFQDAAAHETEAAFNARWEALLATMQERFGRRPDLNALLLLIGVQELGQGVADFTKEQKQDLMHIATCKLFSISGYYELEQVDAEGWPHYKLLHPVPFANLKEQERMLKWHILEYFDALENED</sequence>
<dbReference type="EMBL" id="VMRJ01000002">
    <property type="protein sequence ID" value="TVT41137.1"/>
    <property type="molecule type" value="Genomic_DNA"/>
</dbReference>
<protein>
    <submittedName>
        <fullName evidence="1">Uncharacterized protein</fullName>
    </submittedName>
</protein>
<dbReference type="AlphaFoldDB" id="A0A558BX95"/>
<keyword evidence="2" id="KW-1185">Reference proteome</keyword>
<dbReference type="Proteomes" id="UP000317624">
    <property type="component" value="Unassembled WGS sequence"/>
</dbReference>
<gene>
    <name evidence="1" type="ORF">FNT36_06650</name>
</gene>
<comment type="caution">
    <text evidence="1">The sequence shown here is derived from an EMBL/GenBank/DDBJ whole genome shotgun (WGS) entry which is preliminary data.</text>
</comment>
<accession>A0A558BX95</accession>
<dbReference type="RefSeq" id="WP_144845717.1">
    <property type="nucleotide sequence ID" value="NZ_VMRJ01000002.1"/>
</dbReference>
<evidence type="ECO:0000313" key="1">
    <source>
        <dbReference type="EMBL" id="TVT41137.1"/>
    </source>
</evidence>
<evidence type="ECO:0000313" key="2">
    <source>
        <dbReference type="Proteomes" id="UP000317624"/>
    </source>
</evidence>
<reference evidence="1 2" key="1">
    <citation type="submission" date="2019-07" db="EMBL/GenBank/DDBJ databases">
        <title>Hymenobacter sp. straun FUR1 Genome sequencing and assembly.</title>
        <authorList>
            <person name="Chhetri G."/>
        </authorList>
    </citation>
    <scope>NUCLEOTIDE SEQUENCE [LARGE SCALE GENOMIC DNA]</scope>
    <source>
        <strain evidence="1 2">Fur1</strain>
    </source>
</reference>
<proteinExistence type="predicted"/>